<dbReference type="OrthoDB" id="9795554at2"/>
<dbReference type="STRING" id="48467.SAMN02745166_03149"/>
<keyword evidence="3" id="KW-1185">Reference proteome</keyword>
<dbReference type="InterPro" id="IPR037883">
    <property type="entry name" value="Knr4/Smi1-like_sf"/>
</dbReference>
<feature type="domain" description="Knr4/Smi1-like" evidence="1">
    <location>
        <begin position="3"/>
        <end position="94"/>
    </location>
</feature>
<dbReference type="RefSeq" id="WP_078814337.1">
    <property type="nucleotide sequence ID" value="NZ_FUYE01000010.1"/>
</dbReference>
<reference evidence="3" key="1">
    <citation type="submission" date="2017-02" db="EMBL/GenBank/DDBJ databases">
        <authorList>
            <person name="Varghese N."/>
            <person name="Submissions S."/>
        </authorList>
    </citation>
    <scope>NUCLEOTIDE SEQUENCE [LARGE SCALE GENOMIC DNA]</scope>
    <source>
        <strain evidence="3">ATCC 700200</strain>
    </source>
</reference>
<accession>A0A1T4YFB2</accession>
<dbReference type="InterPro" id="IPR018958">
    <property type="entry name" value="Knr4/Smi1-like_dom"/>
</dbReference>
<organism evidence="2 3">
    <name type="scientific">Prosthecobacter debontii</name>
    <dbReference type="NCBI Taxonomy" id="48467"/>
    <lineage>
        <taxon>Bacteria</taxon>
        <taxon>Pseudomonadati</taxon>
        <taxon>Verrucomicrobiota</taxon>
        <taxon>Verrucomicrobiia</taxon>
        <taxon>Verrucomicrobiales</taxon>
        <taxon>Verrucomicrobiaceae</taxon>
        <taxon>Prosthecobacter</taxon>
    </lineage>
</organism>
<evidence type="ECO:0000313" key="3">
    <source>
        <dbReference type="Proteomes" id="UP000190774"/>
    </source>
</evidence>
<gene>
    <name evidence="2" type="ORF">SAMN02745166_03149</name>
</gene>
<evidence type="ECO:0000259" key="1">
    <source>
        <dbReference type="Pfam" id="PF09346"/>
    </source>
</evidence>
<dbReference type="Pfam" id="PF09346">
    <property type="entry name" value="SMI1_KNR4"/>
    <property type="match status" value="1"/>
</dbReference>
<sequence length="100" mass="11121">MIPEALIAYRRTGGAEFAFTDGAPGYFQLWPENEIQQWNLDYQVSEYAPGFIGFGSDGGGEMLAFDKTGAVYMIPFIGMSPEDAQKIAESWSEIAQRIEK</sequence>
<dbReference type="Gene3D" id="3.40.1580.10">
    <property type="entry name" value="SMI1/KNR4-like"/>
    <property type="match status" value="1"/>
</dbReference>
<protein>
    <submittedName>
        <fullName evidence="2">SMI1 / KNR4 family (SUKH-1)</fullName>
    </submittedName>
</protein>
<proteinExistence type="predicted"/>
<name>A0A1T4YFB2_9BACT</name>
<dbReference type="EMBL" id="FUYE01000010">
    <property type="protein sequence ID" value="SKB00476.1"/>
    <property type="molecule type" value="Genomic_DNA"/>
</dbReference>
<evidence type="ECO:0000313" key="2">
    <source>
        <dbReference type="EMBL" id="SKB00476.1"/>
    </source>
</evidence>
<dbReference type="AlphaFoldDB" id="A0A1T4YFB2"/>
<dbReference type="Proteomes" id="UP000190774">
    <property type="component" value="Unassembled WGS sequence"/>
</dbReference>
<dbReference type="SUPFAM" id="SSF160631">
    <property type="entry name" value="SMI1/KNR4-like"/>
    <property type="match status" value="1"/>
</dbReference>